<dbReference type="FunCoup" id="A0A0V0QYV7">
    <property type="interactions" value="16"/>
</dbReference>
<protein>
    <recommendedName>
        <fullName evidence="2">diacylglycerol kinase (ATP)</fullName>
        <ecNumber evidence="2">2.7.1.107</ecNumber>
    </recommendedName>
</protein>
<dbReference type="InterPro" id="IPR017438">
    <property type="entry name" value="ATP-NAD_kinase_N"/>
</dbReference>
<evidence type="ECO:0000313" key="9">
    <source>
        <dbReference type="EMBL" id="KRX07080.1"/>
    </source>
</evidence>
<name>A0A0V0QYV7_PSEPJ</name>
<dbReference type="GO" id="GO:0004143">
    <property type="term" value="F:ATP-dependent diacylglycerol kinase activity"/>
    <property type="evidence" value="ECO:0007669"/>
    <property type="project" value="UniProtKB-EC"/>
</dbReference>
<keyword evidence="10" id="KW-1185">Reference proteome</keyword>
<keyword evidence="3" id="KW-0808">Transferase</keyword>
<dbReference type="PANTHER" id="PTHR11255">
    <property type="entry name" value="DIACYLGLYCEROL KINASE"/>
    <property type="match status" value="1"/>
</dbReference>
<dbReference type="InterPro" id="IPR000756">
    <property type="entry name" value="Diacylglycerol_kin_accessory"/>
</dbReference>
<gene>
    <name evidence="9" type="ORF">PPERSA_05244</name>
</gene>
<organism evidence="9 10">
    <name type="scientific">Pseudocohnilembus persalinus</name>
    <name type="common">Ciliate</name>
    <dbReference type="NCBI Taxonomy" id="266149"/>
    <lineage>
        <taxon>Eukaryota</taxon>
        <taxon>Sar</taxon>
        <taxon>Alveolata</taxon>
        <taxon>Ciliophora</taxon>
        <taxon>Intramacronucleata</taxon>
        <taxon>Oligohymenophorea</taxon>
        <taxon>Scuticociliatia</taxon>
        <taxon>Philasterida</taxon>
        <taxon>Pseudocohnilembidae</taxon>
        <taxon>Pseudocohnilembus</taxon>
    </lineage>
</organism>
<dbReference type="GO" id="GO:0005524">
    <property type="term" value="F:ATP binding"/>
    <property type="evidence" value="ECO:0007669"/>
    <property type="project" value="UniProtKB-KW"/>
</dbReference>
<evidence type="ECO:0000256" key="7">
    <source>
        <dbReference type="SAM" id="MobiDB-lite"/>
    </source>
</evidence>
<dbReference type="OMA" id="WGRTIKH"/>
<dbReference type="PANTHER" id="PTHR11255:SF121">
    <property type="entry name" value="DIACYLGLYCEROL KINASE (ATP)"/>
    <property type="match status" value="1"/>
</dbReference>
<dbReference type="InterPro" id="IPR016064">
    <property type="entry name" value="NAD/diacylglycerol_kinase_sf"/>
</dbReference>
<evidence type="ECO:0000256" key="3">
    <source>
        <dbReference type="ARBA" id="ARBA00022679"/>
    </source>
</evidence>
<dbReference type="Proteomes" id="UP000054937">
    <property type="component" value="Unassembled WGS sequence"/>
</dbReference>
<dbReference type="EC" id="2.7.1.107" evidence="2"/>
<feature type="region of interest" description="Disordered" evidence="7">
    <location>
        <begin position="53"/>
        <end position="76"/>
    </location>
</feature>
<proteinExistence type="inferred from homology"/>
<evidence type="ECO:0000259" key="8">
    <source>
        <dbReference type="PROSITE" id="PS50146"/>
    </source>
</evidence>
<feature type="domain" description="DAGKc" evidence="8">
    <location>
        <begin position="136"/>
        <end position="240"/>
    </location>
</feature>
<dbReference type="Pfam" id="PF00609">
    <property type="entry name" value="DAGK_acc"/>
    <property type="match status" value="2"/>
</dbReference>
<evidence type="ECO:0000256" key="4">
    <source>
        <dbReference type="ARBA" id="ARBA00022741"/>
    </source>
</evidence>
<dbReference type="SMART" id="SM00046">
    <property type="entry name" value="DAGKc"/>
    <property type="match status" value="1"/>
</dbReference>
<dbReference type="PROSITE" id="PS50146">
    <property type="entry name" value="DAGK"/>
    <property type="match status" value="1"/>
</dbReference>
<dbReference type="SUPFAM" id="SSF111331">
    <property type="entry name" value="NAD kinase/diacylglycerol kinase-like"/>
    <property type="match status" value="1"/>
</dbReference>
<evidence type="ECO:0000256" key="1">
    <source>
        <dbReference type="ARBA" id="ARBA00009280"/>
    </source>
</evidence>
<feature type="compositionally biased region" description="Low complexity" evidence="7">
    <location>
        <begin position="56"/>
        <end position="74"/>
    </location>
</feature>
<evidence type="ECO:0000256" key="2">
    <source>
        <dbReference type="ARBA" id="ARBA00012133"/>
    </source>
</evidence>
<keyword evidence="4" id="KW-0547">Nucleotide-binding</keyword>
<accession>A0A0V0QYV7</accession>
<keyword evidence="5 9" id="KW-0418">Kinase</keyword>
<evidence type="ECO:0000256" key="5">
    <source>
        <dbReference type="ARBA" id="ARBA00022777"/>
    </source>
</evidence>
<dbReference type="InParanoid" id="A0A0V0QYV7"/>
<dbReference type="AlphaFoldDB" id="A0A0V0QYV7"/>
<comment type="caution">
    <text evidence="9">The sequence shown here is derived from an EMBL/GenBank/DDBJ whole genome shotgun (WGS) entry which is preliminary data.</text>
</comment>
<reference evidence="9 10" key="1">
    <citation type="journal article" date="2015" name="Sci. Rep.">
        <title>Genome of the facultative scuticociliatosis pathogen Pseudocohnilembus persalinus provides insight into its virulence through horizontal gene transfer.</title>
        <authorList>
            <person name="Xiong J."/>
            <person name="Wang G."/>
            <person name="Cheng J."/>
            <person name="Tian M."/>
            <person name="Pan X."/>
            <person name="Warren A."/>
            <person name="Jiang C."/>
            <person name="Yuan D."/>
            <person name="Miao W."/>
        </authorList>
    </citation>
    <scope>NUCLEOTIDE SEQUENCE [LARGE SCALE GENOMIC DNA]</scope>
    <source>
        <strain evidence="9">36N120E</strain>
    </source>
</reference>
<dbReference type="Gene3D" id="3.40.50.10330">
    <property type="entry name" value="Probable inorganic polyphosphate/atp-NAD kinase, domain 1"/>
    <property type="match status" value="1"/>
</dbReference>
<sequence>MDIQQQQQQQKSGQDLNQKHQIFQDNFDFFFFVNTSSTNGFQVAKNFLTKEKNNDQQLQQQEKQFQEVPQFEEQQNGETENEMQEILYEHKVQHNLNEIRFQFPKKKNRNLKDKQDKIFVNVYFVDLLNKVQKQKGFQLMKQKEEEKYSQVRAVVCGGDGSIIWVIDEMINAKIQVANVAISAIAIGTGNDFCRAMGWGTETFDSIGGETLNMSLLKNLVDKMINSQIQDLDIWDIEIETGRDGYFQQIKGQNCKRKKMKLKDENGKIKNKIKHHMVNYFSIGLDAQIGFNFDNYRTNFRCINKLVYCWQGFKKLFVKKLRVDKILDSFKMKKTKKQKGKGKIVRLIFYVKEFLNYEIDEITDIDTQNTTQISKQSTDENNKNNLDNQHGHEHHCIFKSSEYMKRKEYQNLDIEQQQQEQEENGGHRYLTGDPINLICCNISSYCAGAQDIWGNCGNSGLQNKEKIRYNQNNEPFKESHHGDGQLEFMTFRNILEFIIERYKGGNGSRITQGSGPYEILFKEKDEDGKSIFTYFQIDGEYYKIIEPKMIKISHTQDVIGGKIKVMVNTEKAIKQKFQKFA</sequence>
<dbReference type="InterPro" id="IPR001206">
    <property type="entry name" value="Diacylglycerol_kinase_cat_dom"/>
</dbReference>
<comment type="similarity">
    <text evidence="1">Belongs to the eukaryotic diacylglycerol kinase family.</text>
</comment>
<dbReference type="EMBL" id="LDAU01000088">
    <property type="protein sequence ID" value="KRX07080.1"/>
    <property type="molecule type" value="Genomic_DNA"/>
</dbReference>
<keyword evidence="6" id="KW-0067">ATP-binding</keyword>
<dbReference type="Pfam" id="PF00781">
    <property type="entry name" value="DAGK_cat"/>
    <property type="match status" value="1"/>
</dbReference>
<dbReference type="GO" id="GO:0007200">
    <property type="term" value="P:phospholipase C-activating G protein-coupled receptor signaling pathway"/>
    <property type="evidence" value="ECO:0007669"/>
    <property type="project" value="InterPro"/>
</dbReference>
<dbReference type="OrthoDB" id="242257at2759"/>
<evidence type="ECO:0000256" key="6">
    <source>
        <dbReference type="ARBA" id="ARBA00022840"/>
    </source>
</evidence>
<dbReference type="GO" id="GO:0016020">
    <property type="term" value="C:membrane"/>
    <property type="evidence" value="ECO:0007669"/>
    <property type="project" value="TreeGrafter"/>
</dbReference>
<evidence type="ECO:0000313" key="10">
    <source>
        <dbReference type="Proteomes" id="UP000054937"/>
    </source>
</evidence>
<dbReference type="InterPro" id="IPR037607">
    <property type="entry name" value="DGK"/>
</dbReference>